<protein>
    <submittedName>
        <fullName evidence="2">Uncharacterized protein</fullName>
    </submittedName>
</protein>
<proteinExistence type="predicted"/>
<organism evidence="2 3">
    <name type="scientific">Sorghum bicolor</name>
    <name type="common">Sorghum</name>
    <name type="synonym">Sorghum vulgare</name>
    <dbReference type="NCBI Taxonomy" id="4558"/>
    <lineage>
        <taxon>Eukaryota</taxon>
        <taxon>Viridiplantae</taxon>
        <taxon>Streptophyta</taxon>
        <taxon>Embryophyta</taxon>
        <taxon>Tracheophyta</taxon>
        <taxon>Spermatophyta</taxon>
        <taxon>Magnoliopsida</taxon>
        <taxon>Liliopsida</taxon>
        <taxon>Poales</taxon>
        <taxon>Poaceae</taxon>
        <taxon>PACMAD clade</taxon>
        <taxon>Panicoideae</taxon>
        <taxon>Andropogonodae</taxon>
        <taxon>Andropogoneae</taxon>
        <taxon>Sorghinae</taxon>
        <taxon>Sorghum</taxon>
    </lineage>
</organism>
<evidence type="ECO:0000256" key="1">
    <source>
        <dbReference type="SAM" id="MobiDB-lite"/>
    </source>
</evidence>
<evidence type="ECO:0000313" key="3">
    <source>
        <dbReference type="Proteomes" id="UP000807115"/>
    </source>
</evidence>
<name>A0A921RKW0_SORBI</name>
<dbReference type="Proteomes" id="UP000807115">
    <property type="component" value="Chromosome 2"/>
</dbReference>
<feature type="region of interest" description="Disordered" evidence="1">
    <location>
        <begin position="40"/>
        <end position="69"/>
    </location>
</feature>
<accession>A0A921RKW0</accession>
<evidence type="ECO:0000313" key="2">
    <source>
        <dbReference type="EMBL" id="KAG0541311.1"/>
    </source>
</evidence>
<comment type="caution">
    <text evidence="2">The sequence shown here is derived from an EMBL/GenBank/DDBJ whole genome shotgun (WGS) entry which is preliminary data.</text>
</comment>
<gene>
    <name evidence="2" type="ORF">BDA96_02G005200</name>
</gene>
<dbReference type="AlphaFoldDB" id="A0A921RKW0"/>
<reference evidence="2" key="2">
    <citation type="submission" date="2020-10" db="EMBL/GenBank/DDBJ databases">
        <authorList>
            <person name="Cooper E.A."/>
            <person name="Brenton Z.W."/>
            <person name="Flinn B.S."/>
            <person name="Jenkins J."/>
            <person name="Shu S."/>
            <person name="Flowers D."/>
            <person name="Luo F."/>
            <person name="Wang Y."/>
            <person name="Xia P."/>
            <person name="Barry K."/>
            <person name="Daum C."/>
            <person name="Lipzen A."/>
            <person name="Yoshinaga Y."/>
            <person name="Schmutz J."/>
            <person name="Saski C."/>
            <person name="Vermerris W."/>
            <person name="Kresovich S."/>
        </authorList>
    </citation>
    <scope>NUCLEOTIDE SEQUENCE</scope>
</reference>
<dbReference type="EMBL" id="CM027681">
    <property type="protein sequence ID" value="KAG0541311.1"/>
    <property type="molecule type" value="Genomic_DNA"/>
</dbReference>
<reference evidence="2" key="1">
    <citation type="journal article" date="2019" name="BMC Genomics">
        <title>A new reference genome for Sorghum bicolor reveals high levels of sequence similarity between sweet and grain genotypes: implications for the genetics of sugar metabolism.</title>
        <authorList>
            <person name="Cooper E.A."/>
            <person name="Brenton Z.W."/>
            <person name="Flinn B.S."/>
            <person name="Jenkins J."/>
            <person name="Shu S."/>
            <person name="Flowers D."/>
            <person name="Luo F."/>
            <person name="Wang Y."/>
            <person name="Xia P."/>
            <person name="Barry K."/>
            <person name="Daum C."/>
            <person name="Lipzen A."/>
            <person name="Yoshinaga Y."/>
            <person name="Schmutz J."/>
            <person name="Saski C."/>
            <person name="Vermerris W."/>
            <person name="Kresovich S."/>
        </authorList>
    </citation>
    <scope>NUCLEOTIDE SEQUENCE</scope>
</reference>
<sequence length="69" mass="7971">MKSHNLVDEYEHEYQRQHVVRKEIRVEGWIRRERFGFLGGARRKASSRTGGRKEGSIRPASMASSNNLG</sequence>